<accession>A0A815MWK2</accession>
<protein>
    <recommendedName>
        <fullName evidence="3">F-box domain-containing protein</fullName>
    </recommendedName>
</protein>
<gene>
    <name evidence="1" type="ORF">ZHD862_LOCUS34340</name>
</gene>
<proteinExistence type="predicted"/>
<comment type="caution">
    <text evidence="1">The sequence shown here is derived from an EMBL/GenBank/DDBJ whole genome shotgun (WGS) entry which is preliminary data.</text>
</comment>
<reference evidence="1" key="1">
    <citation type="submission" date="2021-02" db="EMBL/GenBank/DDBJ databases">
        <authorList>
            <person name="Nowell W R."/>
        </authorList>
    </citation>
    <scope>NUCLEOTIDE SEQUENCE</scope>
</reference>
<evidence type="ECO:0000313" key="1">
    <source>
        <dbReference type="EMBL" id="CAF1430166.1"/>
    </source>
</evidence>
<dbReference type="EMBL" id="CAJNOT010004385">
    <property type="protein sequence ID" value="CAF1430166.1"/>
    <property type="molecule type" value="Genomic_DNA"/>
</dbReference>
<evidence type="ECO:0008006" key="3">
    <source>
        <dbReference type="Google" id="ProtNLM"/>
    </source>
</evidence>
<organism evidence="1 2">
    <name type="scientific">Rotaria sordida</name>
    <dbReference type="NCBI Taxonomy" id="392033"/>
    <lineage>
        <taxon>Eukaryota</taxon>
        <taxon>Metazoa</taxon>
        <taxon>Spiralia</taxon>
        <taxon>Gnathifera</taxon>
        <taxon>Rotifera</taxon>
        <taxon>Eurotatoria</taxon>
        <taxon>Bdelloidea</taxon>
        <taxon>Philodinida</taxon>
        <taxon>Philodinidae</taxon>
        <taxon>Rotaria</taxon>
    </lineage>
</organism>
<name>A0A815MWK2_9BILA</name>
<evidence type="ECO:0000313" key="2">
    <source>
        <dbReference type="Proteomes" id="UP000663864"/>
    </source>
</evidence>
<sequence>MTEQRSCFEHLSAEIFHLIFDYLAPHDLLRAFKKLNKRFTTILTQQPFYLSSNRHMNFKLYLRYLTKIIPKYTSQFAYLHLSERRAPHALDLFISEVSLDKWAWPKLQAVTIEDVPSLLFGTLLGDDSFLSNIHSLSFDIGHDRYYHSQYEQFTDFNIVIPFLNYYPQVRSLYLRIGNRLCQNYFSLFDQHCPRINIHQNLQTLTIHECSRELLIKVLNNGYLLRLRRLSVTICCAFADLGIEPPNTMPLQQAVVPELRYISIKLSVGVIWVLNFFEDLQRHSQLERLRISGDIKAGGKDSLPRVALLRQWLALTKSKTFRFQMKFGMYHVPNREECSDDLYAEYRQATGNPSTANYEQMYFRYPQMTLSNLTTIKNNNCVPDEPIDENCQEMEIYELDYVKDEVIQQLEAVPCWHRLRKINLEGDFPDDSGIVGENIAHLLHIAKRSPNFHELYIKSDLDFGRVLSSNIELGILLISN</sequence>
<dbReference type="Proteomes" id="UP000663864">
    <property type="component" value="Unassembled WGS sequence"/>
</dbReference>
<dbReference type="AlphaFoldDB" id="A0A815MWK2"/>